<dbReference type="eggNOG" id="KOG3656">
    <property type="taxonomic scope" value="Eukaryota"/>
</dbReference>
<reference evidence="13" key="2">
    <citation type="submission" date="2025-08" db="UniProtKB">
        <authorList>
            <consortium name="Ensembl"/>
        </authorList>
    </citation>
    <scope>IDENTIFICATION</scope>
</reference>
<evidence type="ECO:0000256" key="2">
    <source>
        <dbReference type="ARBA" id="ARBA00022475"/>
    </source>
</evidence>
<evidence type="ECO:0000256" key="11">
    <source>
        <dbReference type="SAM" id="Phobius"/>
    </source>
</evidence>
<feature type="domain" description="G-protein coupled receptors family 1 profile" evidence="12">
    <location>
        <begin position="81"/>
        <end position="332"/>
    </location>
</feature>
<dbReference type="PROSITE" id="PS00237">
    <property type="entry name" value="G_PROTEIN_RECEP_F1_1"/>
    <property type="match status" value="1"/>
</dbReference>
<comment type="similarity">
    <text evidence="10">Belongs to the G-protein coupled receptor 1 family.</text>
</comment>
<dbReference type="InterPro" id="IPR000355">
    <property type="entry name" value="Chemokine_rcpt"/>
</dbReference>
<keyword evidence="14" id="KW-1185">Reference proteome</keyword>
<dbReference type="GO" id="GO:0019957">
    <property type="term" value="F:C-C chemokine binding"/>
    <property type="evidence" value="ECO:0000318"/>
    <property type="project" value="GO_Central"/>
</dbReference>
<dbReference type="GO" id="GO:0060326">
    <property type="term" value="P:cell chemotaxis"/>
    <property type="evidence" value="ECO:0000318"/>
    <property type="project" value="GO_Central"/>
</dbReference>
<keyword evidence="8 10" id="KW-0675">Receptor</keyword>
<keyword evidence="2" id="KW-1003">Cell membrane</keyword>
<proteinExistence type="inferred from homology"/>
<evidence type="ECO:0000256" key="5">
    <source>
        <dbReference type="ARBA" id="ARBA00023040"/>
    </source>
</evidence>
<evidence type="ECO:0000256" key="4">
    <source>
        <dbReference type="ARBA" id="ARBA00022989"/>
    </source>
</evidence>
<evidence type="ECO:0000256" key="1">
    <source>
        <dbReference type="ARBA" id="ARBA00004651"/>
    </source>
</evidence>
<reference evidence="13" key="3">
    <citation type="submission" date="2025-09" db="UniProtKB">
        <authorList>
            <consortium name="Ensembl"/>
        </authorList>
    </citation>
    <scope>IDENTIFICATION</scope>
</reference>
<dbReference type="AlphaFoldDB" id="R4GC41"/>
<keyword evidence="9 10" id="KW-0807">Transducer</keyword>
<reference evidence="13" key="1">
    <citation type="submission" date="2009-12" db="EMBL/GenBank/DDBJ databases">
        <title>The Genome Sequence of Anolis carolinensis (Green Anole Lizard).</title>
        <authorList>
            <consortium name="The Genome Sequencing Platform"/>
            <person name="Di Palma F."/>
            <person name="Alfoldi J."/>
            <person name="Heiman D."/>
            <person name="Young S."/>
            <person name="Grabherr M."/>
            <person name="Johnson J."/>
            <person name="Lander E.S."/>
            <person name="Lindblad-Toh K."/>
        </authorList>
    </citation>
    <scope>NUCLEOTIDE SEQUENCE [LARGE SCALE GENOMIC DNA]</scope>
    <source>
        <strain evidence="13">JBL SC #1</strain>
    </source>
</reference>
<protein>
    <recommendedName>
        <fullName evidence="12">G-protein coupled receptors family 1 profile domain-containing protein</fullName>
    </recommendedName>
</protein>
<keyword evidence="3 10" id="KW-0812">Transmembrane</keyword>
<evidence type="ECO:0000313" key="14">
    <source>
        <dbReference type="Proteomes" id="UP000001646"/>
    </source>
</evidence>
<evidence type="ECO:0000256" key="6">
    <source>
        <dbReference type="ARBA" id="ARBA00023136"/>
    </source>
</evidence>
<dbReference type="FunFam" id="1.20.1070.10:FF:000026">
    <property type="entry name" value="C-C chemokine receptor type 5"/>
    <property type="match status" value="1"/>
</dbReference>
<keyword evidence="4 11" id="KW-1133">Transmembrane helix</keyword>
<dbReference type="Proteomes" id="UP000001646">
    <property type="component" value="Unplaced"/>
</dbReference>
<sequence>MHSSIVQLLFFYSTAILHIMSTNFLFPGERKMNTPEMADGFTTISDYGNLPGPIYNPYVNIFSSYVVPPLYSLVFIFGLLGNALVVLILIKYKKLKNMSDIYLLNLAISDLVFIISLPFWAYYAANEWVFGNAVCKILSGVFRAGFYSGSFFITLLTIDRYLAIVHAIFALRARTVFYGTFSSAITWVVATLASVPALLFSHVQKEGESCKCNLFYPPGKEEEWKQVVTLMMFILGLAIPLAIMIFCYYQIIWVLIKGQNERKRKVVRLIFAIMIVYFILWMPYTITSLLHTYQNAFFSCGLDADCDGNFALALEVTEVIAMIHCCLNPLIYAFVGENFRKYLSVFFQKHVAVYLCRLCPGQPRPKLEQPSSSYRSTTVHNIHFSL</sequence>
<feature type="transmembrane region" description="Helical" evidence="11">
    <location>
        <begin position="175"/>
        <end position="199"/>
    </location>
</feature>
<dbReference type="HOGENOM" id="CLU_009579_8_3_1"/>
<dbReference type="PRINTS" id="PR00657">
    <property type="entry name" value="CCCHEMOKINER"/>
</dbReference>
<feature type="transmembrane region" description="Helical" evidence="11">
    <location>
        <begin position="102"/>
        <end position="124"/>
    </location>
</feature>
<dbReference type="Bgee" id="ENSACAG00000028320">
    <property type="expression patterns" value="Expressed in adrenal gland and 2 other cell types or tissues"/>
</dbReference>
<dbReference type="GO" id="GO:0009897">
    <property type="term" value="C:external side of plasma membrane"/>
    <property type="evidence" value="ECO:0000318"/>
    <property type="project" value="GO_Central"/>
</dbReference>
<dbReference type="InterPro" id="IPR017452">
    <property type="entry name" value="GPCR_Rhodpsn_7TM"/>
</dbReference>
<keyword evidence="6 11" id="KW-0472">Membrane</keyword>
<accession>R4GC41</accession>
<dbReference type="GO" id="GO:0016493">
    <property type="term" value="F:C-C chemokine receptor activity"/>
    <property type="evidence" value="ECO:0000318"/>
    <property type="project" value="GO_Central"/>
</dbReference>
<dbReference type="GO" id="GO:0019722">
    <property type="term" value="P:calcium-mediated signaling"/>
    <property type="evidence" value="ECO:0000318"/>
    <property type="project" value="GO_Central"/>
</dbReference>
<dbReference type="PROSITE" id="PS50262">
    <property type="entry name" value="G_PROTEIN_RECEP_F1_2"/>
    <property type="match status" value="1"/>
</dbReference>
<dbReference type="GO" id="GO:0007204">
    <property type="term" value="P:positive regulation of cytosolic calcium ion concentration"/>
    <property type="evidence" value="ECO:0000318"/>
    <property type="project" value="GO_Central"/>
</dbReference>
<feature type="transmembrane region" description="Helical" evidence="11">
    <location>
        <begin position="227"/>
        <end position="254"/>
    </location>
</feature>
<feature type="transmembrane region" description="Helical" evidence="11">
    <location>
        <begin position="7"/>
        <end position="26"/>
    </location>
</feature>
<keyword evidence="7" id="KW-1015">Disulfide bond</keyword>
<dbReference type="Pfam" id="PF00001">
    <property type="entry name" value="7tm_1"/>
    <property type="match status" value="1"/>
</dbReference>
<keyword evidence="5 10" id="KW-0297">G-protein coupled receptor</keyword>
<organism evidence="13 14">
    <name type="scientific">Anolis carolinensis</name>
    <name type="common">Green anole</name>
    <name type="synonym">American chameleon</name>
    <dbReference type="NCBI Taxonomy" id="28377"/>
    <lineage>
        <taxon>Eukaryota</taxon>
        <taxon>Metazoa</taxon>
        <taxon>Chordata</taxon>
        <taxon>Craniata</taxon>
        <taxon>Vertebrata</taxon>
        <taxon>Euteleostomi</taxon>
        <taxon>Lepidosauria</taxon>
        <taxon>Squamata</taxon>
        <taxon>Bifurcata</taxon>
        <taxon>Unidentata</taxon>
        <taxon>Episquamata</taxon>
        <taxon>Toxicofera</taxon>
        <taxon>Iguania</taxon>
        <taxon>Dactyloidae</taxon>
        <taxon>Anolis</taxon>
    </lineage>
</organism>
<dbReference type="Gene3D" id="1.20.1070.10">
    <property type="entry name" value="Rhodopsin 7-helix transmembrane proteins"/>
    <property type="match status" value="1"/>
</dbReference>
<comment type="subcellular location">
    <subcellularLocation>
        <location evidence="1">Cell membrane</location>
        <topology evidence="1">Multi-pass membrane protein</topology>
    </subcellularLocation>
</comment>
<dbReference type="InterPro" id="IPR000276">
    <property type="entry name" value="GPCR_Rhodpsn"/>
</dbReference>
<dbReference type="GO" id="GO:0006955">
    <property type="term" value="P:immune response"/>
    <property type="evidence" value="ECO:0000318"/>
    <property type="project" value="GO_Central"/>
</dbReference>
<dbReference type="PANTHER" id="PTHR10489:SF686">
    <property type="entry name" value="C-C CHEMOKINE RECEPTOR TYPE 5"/>
    <property type="match status" value="1"/>
</dbReference>
<dbReference type="InterPro" id="IPR050119">
    <property type="entry name" value="CCR1-9-like"/>
</dbReference>
<dbReference type="InterPro" id="IPR002236">
    <property type="entry name" value="Chemokine_CCR1"/>
</dbReference>
<evidence type="ECO:0000259" key="12">
    <source>
        <dbReference type="PROSITE" id="PS50262"/>
    </source>
</evidence>
<feature type="transmembrane region" description="Helical" evidence="11">
    <location>
        <begin position="266"/>
        <end position="284"/>
    </location>
</feature>
<dbReference type="PANTHER" id="PTHR10489">
    <property type="entry name" value="CELL ADHESION MOLECULE"/>
    <property type="match status" value="1"/>
</dbReference>
<dbReference type="GO" id="GO:0090026">
    <property type="term" value="P:positive regulation of monocyte chemotaxis"/>
    <property type="evidence" value="ECO:0007669"/>
    <property type="project" value="InterPro"/>
</dbReference>
<dbReference type="GO" id="GO:0006954">
    <property type="term" value="P:inflammatory response"/>
    <property type="evidence" value="ECO:0000318"/>
    <property type="project" value="GO_Central"/>
</dbReference>
<evidence type="ECO:0000256" key="10">
    <source>
        <dbReference type="RuleBase" id="RU000688"/>
    </source>
</evidence>
<evidence type="ECO:0000256" key="7">
    <source>
        <dbReference type="ARBA" id="ARBA00023157"/>
    </source>
</evidence>
<evidence type="ECO:0000256" key="8">
    <source>
        <dbReference type="ARBA" id="ARBA00023170"/>
    </source>
</evidence>
<dbReference type="InParanoid" id="R4GC41"/>
<dbReference type="PRINTS" id="PR01106">
    <property type="entry name" value="CHEMOKINER1"/>
</dbReference>
<dbReference type="PRINTS" id="PR00237">
    <property type="entry name" value="GPCRRHODOPSN"/>
</dbReference>
<evidence type="ECO:0000313" key="13">
    <source>
        <dbReference type="Ensembl" id="ENSACAP00000022897.2"/>
    </source>
</evidence>
<feature type="transmembrane region" description="Helical" evidence="11">
    <location>
        <begin position="70"/>
        <end position="90"/>
    </location>
</feature>
<dbReference type="Ensembl" id="ENSACAT00000030315.2">
    <property type="protein sequence ID" value="ENSACAP00000022897.2"/>
    <property type="gene ID" value="ENSACAG00000028320.2"/>
</dbReference>
<feature type="transmembrane region" description="Helical" evidence="11">
    <location>
        <begin position="144"/>
        <end position="163"/>
    </location>
</feature>
<gene>
    <name evidence="13" type="primary">LOC100556992</name>
</gene>
<evidence type="ECO:0000256" key="3">
    <source>
        <dbReference type="ARBA" id="ARBA00022692"/>
    </source>
</evidence>
<dbReference type="GeneTree" id="ENSGT01020000230359"/>
<dbReference type="STRING" id="28377.ENSACAP00000022897"/>
<evidence type="ECO:0000256" key="9">
    <source>
        <dbReference type="ARBA" id="ARBA00023224"/>
    </source>
</evidence>
<dbReference type="GO" id="GO:0005737">
    <property type="term" value="C:cytoplasm"/>
    <property type="evidence" value="ECO:0000318"/>
    <property type="project" value="GO_Central"/>
</dbReference>
<dbReference type="SUPFAM" id="SSF81321">
    <property type="entry name" value="Family A G protein-coupled receptor-like"/>
    <property type="match status" value="1"/>
</dbReference>
<name>R4GC41_ANOCA</name>